<dbReference type="InterPro" id="IPR019575">
    <property type="entry name" value="Nuop51_4Fe4S-bd"/>
</dbReference>
<protein>
    <submittedName>
        <fullName evidence="7">NADH ubiquinone oxidoreductase</fullName>
    </submittedName>
</protein>
<dbReference type="AlphaFoldDB" id="A0A953I0F0"/>
<evidence type="ECO:0000313" key="7">
    <source>
        <dbReference type="EMBL" id="MBY6274726.1"/>
    </source>
</evidence>
<evidence type="ECO:0000256" key="1">
    <source>
        <dbReference type="ARBA" id="ARBA00007523"/>
    </source>
</evidence>
<dbReference type="InterPro" id="IPR037225">
    <property type="entry name" value="Nuo51_FMN-bd_sf"/>
</dbReference>
<comment type="similarity">
    <text evidence="1">Belongs to the complex I 51 kDa subunit family.</text>
</comment>
<evidence type="ECO:0000313" key="8">
    <source>
        <dbReference type="Proteomes" id="UP000732377"/>
    </source>
</evidence>
<dbReference type="InterPro" id="IPR011538">
    <property type="entry name" value="Nuo51_FMN-bd"/>
</dbReference>
<dbReference type="Gene3D" id="3.10.20.600">
    <property type="match status" value="1"/>
</dbReference>
<dbReference type="Gene3D" id="3.40.50.11540">
    <property type="entry name" value="NADH-ubiquinone oxidoreductase 51kDa subunit"/>
    <property type="match status" value="1"/>
</dbReference>
<evidence type="ECO:0000259" key="6">
    <source>
        <dbReference type="SMART" id="SM00928"/>
    </source>
</evidence>
<dbReference type="Proteomes" id="UP000732377">
    <property type="component" value="Unassembled WGS sequence"/>
</dbReference>
<dbReference type="Pfam" id="PF01512">
    <property type="entry name" value="Complex1_51K"/>
    <property type="match status" value="1"/>
</dbReference>
<reference evidence="7" key="1">
    <citation type="submission" date="2017-11" db="EMBL/GenBank/DDBJ databases">
        <title>Three new genomes from thermophilic consortium.</title>
        <authorList>
            <person name="Quaggio R."/>
            <person name="Amgarten D."/>
            <person name="Setubal J.C."/>
        </authorList>
    </citation>
    <scope>NUCLEOTIDE SEQUENCE</scope>
    <source>
        <strain evidence="7">ZCTH01-B2</strain>
    </source>
</reference>
<dbReference type="SUPFAM" id="SSF140490">
    <property type="entry name" value="Nqo1C-terminal domain-like"/>
    <property type="match status" value="1"/>
</dbReference>
<evidence type="ECO:0000256" key="5">
    <source>
        <dbReference type="ARBA" id="ARBA00023014"/>
    </source>
</evidence>
<dbReference type="SMART" id="SM00928">
    <property type="entry name" value="NADH_4Fe-4S"/>
    <property type="match status" value="1"/>
</dbReference>
<dbReference type="InterPro" id="IPR037207">
    <property type="entry name" value="Nuop51_4Fe4S-bd_sf"/>
</dbReference>
<sequence length="394" mass="41402">MTHLLIEPAQEGREDLAAYRARGGYAGLEAARTRGSGWVLEQVTRAGLRGRGGSGDGRPIGQKWQRVAASRVPERYVVANAAESQAVSRKDRYLLARFPHRVLEGLLIAAHALDAREAYLYVRGDSPEALDGARDAVAEAGAAGLLGGVSVTVQPSAPTAVSGEETAILDALEGLEGYPQPKPPRPEEIGLRGRPTLVQNAESLAAVAALFRLGVDRVRAVGTPTCPGTALFTVTGAVDRPGVYEVPHGTPLAQLLALAGAPPREEILAVLPGGLGSGPLRPDELDVPLTYEDLAALGSSLGNSAVVVFRRADATLPDLVRENVALLARGSCGQCRGCREGHEGLLRALEAGDATEARRRAEVLLYGRGNCAFPTGTARFALRALQEFPAFARP</sequence>
<dbReference type="RefSeq" id="WP_273377473.1">
    <property type="nucleotide sequence ID" value="NZ_PIUK01000003.1"/>
</dbReference>
<dbReference type="PANTHER" id="PTHR43578:SF3">
    <property type="entry name" value="NADH-QUINONE OXIDOREDUCTASE SUBUNIT F"/>
    <property type="match status" value="1"/>
</dbReference>
<name>A0A953I0F0_SYMTR</name>
<accession>A0A953I0F0</accession>
<keyword evidence="4" id="KW-0408">Iron</keyword>
<evidence type="ECO:0000256" key="2">
    <source>
        <dbReference type="ARBA" id="ARBA00022485"/>
    </source>
</evidence>
<organism evidence="7 8">
    <name type="scientific">Symbiobacterium thermophilum</name>
    <dbReference type="NCBI Taxonomy" id="2734"/>
    <lineage>
        <taxon>Bacteria</taxon>
        <taxon>Bacillati</taxon>
        <taxon>Bacillota</taxon>
        <taxon>Clostridia</taxon>
        <taxon>Eubacteriales</taxon>
        <taxon>Symbiobacteriaceae</taxon>
        <taxon>Symbiobacterium</taxon>
    </lineage>
</organism>
<gene>
    <name evidence="7" type="ORF">CWE10_00700</name>
</gene>
<comment type="caution">
    <text evidence="7">The sequence shown here is derived from an EMBL/GenBank/DDBJ whole genome shotgun (WGS) entry which is preliminary data.</text>
</comment>
<feature type="domain" description="NADH-ubiquinone oxidoreductase 51kDa subunit iron-sulphur binding" evidence="6">
    <location>
        <begin position="317"/>
        <end position="362"/>
    </location>
</feature>
<dbReference type="GO" id="GO:0046872">
    <property type="term" value="F:metal ion binding"/>
    <property type="evidence" value="ECO:0007669"/>
    <property type="project" value="UniProtKB-KW"/>
</dbReference>
<dbReference type="SUPFAM" id="SSF142984">
    <property type="entry name" value="Nqo1 middle domain-like"/>
    <property type="match status" value="1"/>
</dbReference>
<dbReference type="Pfam" id="PF10531">
    <property type="entry name" value="SLBB"/>
    <property type="match status" value="1"/>
</dbReference>
<evidence type="ECO:0000256" key="3">
    <source>
        <dbReference type="ARBA" id="ARBA00022723"/>
    </source>
</evidence>
<dbReference type="InterPro" id="IPR019554">
    <property type="entry name" value="Soluble_ligand-bd"/>
</dbReference>
<dbReference type="Pfam" id="PF10589">
    <property type="entry name" value="NADH_4Fe-4S"/>
    <property type="match status" value="1"/>
</dbReference>
<dbReference type="SUPFAM" id="SSF142019">
    <property type="entry name" value="Nqo1 FMN-binding domain-like"/>
    <property type="match status" value="1"/>
</dbReference>
<keyword evidence="2" id="KW-0004">4Fe-4S</keyword>
<proteinExistence type="inferred from homology"/>
<dbReference type="PANTHER" id="PTHR43578">
    <property type="entry name" value="NADH-QUINONE OXIDOREDUCTASE SUBUNIT F"/>
    <property type="match status" value="1"/>
</dbReference>
<keyword evidence="5" id="KW-0411">Iron-sulfur</keyword>
<dbReference type="GO" id="GO:0051539">
    <property type="term" value="F:4 iron, 4 sulfur cluster binding"/>
    <property type="evidence" value="ECO:0007669"/>
    <property type="project" value="UniProtKB-KW"/>
</dbReference>
<keyword evidence="7" id="KW-0830">Ubiquinone</keyword>
<dbReference type="EMBL" id="PIUK01000003">
    <property type="protein sequence ID" value="MBY6274726.1"/>
    <property type="molecule type" value="Genomic_DNA"/>
</dbReference>
<evidence type="ECO:0000256" key="4">
    <source>
        <dbReference type="ARBA" id="ARBA00023004"/>
    </source>
</evidence>
<keyword evidence="3" id="KW-0479">Metal-binding</keyword>